<feature type="binding site" evidence="9">
    <location>
        <position position="86"/>
    </location>
    <ligand>
        <name>FAD</name>
        <dbReference type="ChEBI" id="CHEBI:57692"/>
    </ligand>
</feature>
<dbReference type="Proteomes" id="UP001054902">
    <property type="component" value="Unassembled WGS sequence"/>
</dbReference>
<evidence type="ECO:0000313" key="12">
    <source>
        <dbReference type="EMBL" id="GFH45841.1"/>
    </source>
</evidence>
<dbReference type="Gene3D" id="3.50.50.60">
    <property type="entry name" value="FAD/NAD(P)-binding domain"/>
    <property type="match status" value="1"/>
</dbReference>
<feature type="binding site" evidence="9">
    <location>
        <begin position="434"/>
        <end position="436"/>
    </location>
    <ligand>
        <name>FAD</name>
        <dbReference type="ChEBI" id="CHEBI:57692"/>
    </ligand>
</feature>
<dbReference type="InterPro" id="IPR021163">
    <property type="entry name" value="Ferredox_Rdtase_adrenod"/>
</dbReference>
<feature type="domain" description="FAD/NAD(P)-binding" evidence="11">
    <location>
        <begin position="31"/>
        <end position="223"/>
    </location>
</feature>
<feature type="binding site" evidence="9">
    <location>
        <position position="78"/>
    </location>
    <ligand>
        <name>FAD</name>
        <dbReference type="ChEBI" id="CHEBI:57692"/>
    </ligand>
</feature>
<feature type="binding site" evidence="10">
    <location>
        <begin position="253"/>
        <end position="254"/>
    </location>
    <ligand>
        <name>NADP(+)</name>
        <dbReference type="ChEBI" id="CHEBI:58349"/>
    </ligand>
</feature>
<feature type="binding site" evidence="10">
    <location>
        <position position="434"/>
    </location>
    <ligand>
        <name>NADP(+)</name>
        <dbReference type="ChEBI" id="CHEBI:58349"/>
    </ligand>
</feature>
<name>A0AAD3H0K3_9STRA</name>
<comment type="caution">
    <text evidence="12">The sequence shown here is derived from an EMBL/GenBank/DDBJ whole genome shotgun (WGS) entry which is preliminary data.</text>
</comment>
<dbReference type="PIRSF" id="PIRSF000362">
    <property type="entry name" value="FNR"/>
    <property type="match status" value="1"/>
</dbReference>
<dbReference type="InterPro" id="IPR055275">
    <property type="entry name" value="Ferredox_Rdtase"/>
</dbReference>
<feature type="binding site" evidence="9">
    <location>
        <position position="132"/>
    </location>
    <ligand>
        <name>FAD</name>
        <dbReference type="ChEBI" id="CHEBI:57692"/>
    </ligand>
</feature>
<comment type="catalytic activity">
    <reaction evidence="7 8">
        <text>2 reduced [adrenodoxin] + NADP(+) + H(+) = 2 oxidized [adrenodoxin] + NADPH</text>
        <dbReference type="Rhea" id="RHEA:42312"/>
        <dbReference type="Rhea" id="RHEA-COMP:9998"/>
        <dbReference type="Rhea" id="RHEA-COMP:9999"/>
        <dbReference type="ChEBI" id="CHEBI:15378"/>
        <dbReference type="ChEBI" id="CHEBI:33737"/>
        <dbReference type="ChEBI" id="CHEBI:33738"/>
        <dbReference type="ChEBI" id="CHEBI:57783"/>
        <dbReference type="ChEBI" id="CHEBI:58349"/>
        <dbReference type="EC" id="1.18.1.6"/>
    </reaction>
</comment>
<evidence type="ECO:0000259" key="11">
    <source>
        <dbReference type="Pfam" id="PF07992"/>
    </source>
</evidence>
<feature type="binding site" evidence="9">
    <location>
        <position position="427"/>
    </location>
    <ligand>
        <name>FAD</name>
        <dbReference type="ChEBI" id="CHEBI:57692"/>
    </ligand>
</feature>
<dbReference type="EMBL" id="BLLK01000022">
    <property type="protein sequence ID" value="GFH45841.1"/>
    <property type="molecule type" value="Genomic_DNA"/>
</dbReference>
<dbReference type="InterPro" id="IPR023753">
    <property type="entry name" value="FAD/NAD-binding_dom"/>
</dbReference>
<evidence type="ECO:0000256" key="3">
    <source>
        <dbReference type="ARBA" id="ARBA00022630"/>
    </source>
</evidence>
<comment type="subcellular location">
    <subcellularLocation>
        <location evidence="8">Mitochondrion</location>
    </subcellularLocation>
</comment>
<evidence type="ECO:0000313" key="13">
    <source>
        <dbReference type="Proteomes" id="UP001054902"/>
    </source>
</evidence>
<dbReference type="AlphaFoldDB" id="A0AAD3H0K3"/>
<proteinExistence type="inferred from homology"/>
<feature type="binding site" evidence="10">
    <location>
        <begin position="210"/>
        <end position="213"/>
    </location>
    <ligand>
        <name>NADP(+)</name>
        <dbReference type="ChEBI" id="CHEBI:58349"/>
    </ligand>
</feature>
<feature type="binding site" evidence="10">
    <location>
        <position position="265"/>
    </location>
    <ligand>
        <name>NADP(+)</name>
        <dbReference type="ChEBI" id="CHEBI:58349"/>
    </ligand>
</feature>
<dbReference type="GO" id="GO:0005739">
    <property type="term" value="C:mitochondrion"/>
    <property type="evidence" value="ECO:0007669"/>
    <property type="project" value="UniProtKB-SubCell"/>
</dbReference>
<dbReference type="PANTHER" id="PTHR48467">
    <property type="entry name" value="GLUTAMATE SYNTHASE 1 [NADH], CHLOROPLASTIC-LIKE"/>
    <property type="match status" value="1"/>
</dbReference>
<feature type="binding site" evidence="9">
    <location>
        <position position="40"/>
    </location>
    <ligand>
        <name>FAD</name>
        <dbReference type="ChEBI" id="CHEBI:57692"/>
    </ligand>
</feature>
<dbReference type="InterPro" id="IPR036188">
    <property type="entry name" value="FAD/NAD-bd_sf"/>
</dbReference>
<dbReference type="Pfam" id="PF07992">
    <property type="entry name" value="Pyr_redox_2"/>
    <property type="match status" value="1"/>
</dbReference>
<evidence type="ECO:0000256" key="1">
    <source>
        <dbReference type="ARBA" id="ARBA00001974"/>
    </source>
</evidence>
<organism evidence="12 13">
    <name type="scientific">Chaetoceros tenuissimus</name>
    <dbReference type="NCBI Taxonomy" id="426638"/>
    <lineage>
        <taxon>Eukaryota</taxon>
        <taxon>Sar</taxon>
        <taxon>Stramenopiles</taxon>
        <taxon>Ochrophyta</taxon>
        <taxon>Bacillariophyta</taxon>
        <taxon>Coscinodiscophyceae</taxon>
        <taxon>Chaetocerotophycidae</taxon>
        <taxon>Chaetocerotales</taxon>
        <taxon>Chaetocerotaceae</taxon>
        <taxon>Chaetoceros</taxon>
    </lineage>
</organism>
<keyword evidence="8" id="KW-0496">Mitochondrion</keyword>
<dbReference type="GO" id="GO:0016491">
    <property type="term" value="F:oxidoreductase activity"/>
    <property type="evidence" value="ECO:0007669"/>
    <property type="project" value="UniProtKB-KW"/>
</dbReference>
<evidence type="ECO:0000256" key="6">
    <source>
        <dbReference type="ARBA" id="ARBA00023002"/>
    </source>
</evidence>
<evidence type="ECO:0000256" key="10">
    <source>
        <dbReference type="PIRSR" id="PIRSR000362-2"/>
    </source>
</evidence>
<dbReference type="EC" id="1.18.1.6" evidence="8"/>
<evidence type="ECO:0000256" key="5">
    <source>
        <dbReference type="ARBA" id="ARBA00022857"/>
    </source>
</evidence>
<evidence type="ECO:0000256" key="2">
    <source>
        <dbReference type="ARBA" id="ARBA00008312"/>
    </source>
</evidence>
<evidence type="ECO:0000256" key="7">
    <source>
        <dbReference type="ARBA" id="ARBA00048933"/>
    </source>
</evidence>
<evidence type="ECO:0000256" key="4">
    <source>
        <dbReference type="ARBA" id="ARBA00022827"/>
    </source>
</evidence>
<keyword evidence="3 8" id="KW-0285">Flavoprotein</keyword>
<evidence type="ECO:0000256" key="9">
    <source>
        <dbReference type="PIRSR" id="PIRSR000362-1"/>
    </source>
</evidence>
<keyword evidence="6 8" id="KW-0560">Oxidoreductase</keyword>
<dbReference type="PRINTS" id="PR00368">
    <property type="entry name" value="FADPNR"/>
</dbReference>
<protein>
    <recommendedName>
        <fullName evidence="8">NADPH:adrenodoxin oxidoreductase, mitochondrial</fullName>
        <ecNumber evidence="8">1.18.1.6</ecNumber>
    </recommendedName>
</protein>
<accession>A0AAD3H0K3</accession>
<dbReference type="PANTHER" id="PTHR48467:SF1">
    <property type="entry name" value="GLUTAMATE SYNTHASE 1 [NADH], CHLOROPLASTIC-LIKE"/>
    <property type="match status" value="1"/>
</dbReference>
<keyword evidence="5 8" id="KW-0521">NADP</keyword>
<comment type="cofactor">
    <cofactor evidence="1 8 9">
        <name>FAD</name>
        <dbReference type="ChEBI" id="CHEBI:57692"/>
    </cofactor>
</comment>
<keyword evidence="4 8" id="KW-0274">FAD</keyword>
<sequence>MSRINLIRRQSNLTKKSYYHSTSISLKPKISVAIVGSGPSACYTAKYLSSTLKQQSKKGLLTGTNIDDLERVDIDIMEKLPIPFGLVRMGVAPDHPEVKNVENDFAQLFAPSDSEKEENIESSIEFFGNVGVGTDVSVEELRSLYDVVVLAYGCESDRKLGIPGEDLEGVYSAREFVSWYNGHPDYVHMGEKFQKVLHDPRNSSVVVVGQGNVALDCARILAKGRDGLNDTDIAKHALEVIGDGVKTTTVLGRRGHVQGAFTIKELRELTKLGDTDFIVEMSELEAGNTEATQAELDGKGARPKIRIDKLLRDAAEKSGSASSKKEKQVKLRFLLNPTEFLAKNSDHTRLGQVRCERTKLEGEPGHQRAVGTGGFEDITADMALVSIGYKGVPLPGMDESNFDFKRGVVKNTHGKVHGVENTFVSGWLKRGPSGIIGTNIVDAKDTVSSIIKDLQNVPEDEIEGRYGLQTLLAKKKVQYVDWDGFLKIDKEEKSKTRLRTDSQPREKFTNIDDMLKCL</sequence>
<dbReference type="SUPFAM" id="SSF51971">
    <property type="entry name" value="Nucleotide-binding domain"/>
    <property type="match status" value="1"/>
</dbReference>
<evidence type="ECO:0000256" key="8">
    <source>
        <dbReference type="PIRNR" id="PIRNR000362"/>
    </source>
</evidence>
<dbReference type="Gene3D" id="3.40.50.720">
    <property type="entry name" value="NAD(P)-binding Rossmann-like Domain"/>
    <property type="match status" value="1"/>
</dbReference>
<gene>
    <name evidence="12" type="ORF">CTEN210_02315</name>
</gene>
<comment type="similarity">
    <text evidence="2 8">Belongs to the ferredoxin--NADP reductase type 1 family.</text>
</comment>
<reference evidence="12 13" key="1">
    <citation type="journal article" date="2021" name="Sci. Rep.">
        <title>The genome of the diatom Chaetoceros tenuissimus carries an ancient integrated fragment of an extant virus.</title>
        <authorList>
            <person name="Hongo Y."/>
            <person name="Kimura K."/>
            <person name="Takaki Y."/>
            <person name="Yoshida Y."/>
            <person name="Baba S."/>
            <person name="Kobayashi G."/>
            <person name="Nagasaki K."/>
            <person name="Hano T."/>
            <person name="Tomaru Y."/>
        </authorList>
    </citation>
    <scope>NUCLEOTIDE SEQUENCE [LARGE SCALE GENOMIC DNA]</scope>
    <source>
        <strain evidence="12 13">NIES-3715</strain>
    </source>
</reference>
<keyword evidence="13" id="KW-1185">Reference proteome</keyword>